<evidence type="ECO:0000256" key="3">
    <source>
        <dbReference type="ARBA" id="ARBA00023122"/>
    </source>
</evidence>
<keyword evidence="7" id="KW-1185">Reference proteome</keyword>
<organism evidence="6 7">
    <name type="scientific">Mortierella isabellina</name>
    <name type="common">Filamentous fungus</name>
    <name type="synonym">Umbelopsis isabellina</name>
    <dbReference type="NCBI Taxonomy" id="91625"/>
    <lineage>
        <taxon>Eukaryota</taxon>
        <taxon>Fungi</taxon>
        <taxon>Fungi incertae sedis</taxon>
        <taxon>Mucoromycota</taxon>
        <taxon>Mucoromycotina</taxon>
        <taxon>Umbelopsidomycetes</taxon>
        <taxon>Umbelopsidales</taxon>
        <taxon>Umbelopsidaceae</taxon>
        <taxon>Umbelopsis</taxon>
    </lineage>
</organism>
<dbReference type="InterPro" id="IPR050511">
    <property type="entry name" value="AMPK_gamma/SDS23_families"/>
</dbReference>
<feature type="domain" description="CBS" evidence="5">
    <location>
        <begin position="259"/>
        <end position="312"/>
    </location>
</feature>
<comment type="similarity">
    <text evidence="1">Belongs to the 5'-AMP-activated protein kinase gamma subunit family.</text>
</comment>
<feature type="domain" description="CBS" evidence="5">
    <location>
        <begin position="187"/>
        <end position="244"/>
    </location>
</feature>
<keyword evidence="3 4" id="KW-0129">CBS domain</keyword>
<proteinExistence type="inferred from homology"/>
<dbReference type="SMART" id="SM00116">
    <property type="entry name" value="CBS"/>
    <property type="match status" value="4"/>
</dbReference>
<reference evidence="6" key="1">
    <citation type="submission" date="2020-12" db="EMBL/GenBank/DDBJ databases">
        <title>Metabolic potential, ecology and presence of endohyphal bacteria is reflected in genomic diversity of Mucoromycotina.</title>
        <authorList>
            <person name="Muszewska A."/>
            <person name="Okrasinska A."/>
            <person name="Steczkiewicz K."/>
            <person name="Drgas O."/>
            <person name="Orlowska M."/>
            <person name="Perlinska-Lenart U."/>
            <person name="Aleksandrzak-Piekarczyk T."/>
            <person name="Szatraj K."/>
            <person name="Zielenkiewicz U."/>
            <person name="Pilsyk S."/>
            <person name="Malc E."/>
            <person name="Mieczkowski P."/>
            <person name="Kruszewska J.S."/>
            <person name="Biernat P."/>
            <person name="Pawlowska J."/>
        </authorList>
    </citation>
    <scope>NUCLEOTIDE SEQUENCE</scope>
    <source>
        <strain evidence="6">WA0000067209</strain>
    </source>
</reference>
<evidence type="ECO:0000256" key="2">
    <source>
        <dbReference type="ARBA" id="ARBA00022737"/>
    </source>
</evidence>
<dbReference type="Gene3D" id="3.10.580.10">
    <property type="entry name" value="CBS-domain"/>
    <property type="match status" value="2"/>
</dbReference>
<dbReference type="Proteomes" id="UP000654370">
    <property type="component" value="Unassembled WGS sequence"/>
</dbReference>
<evidence type="ECO:0000313" key="7">
    <source>
        <dbReference type="Proteomes" id="UP000654370"/>
    </source>
</evidence>
<dbReference type="AlphaFoldDB" id="A0A8H7ULV1"/>
<dbReference type="InterPro" id="IPR000644">
    <property type="entry name" value="CBS_dom"/>
</dbReference>
<dbReference type="PROSITE" id="PS51371">
    <property type="entry name" value="CBS"/>
    <property type="match status" value="4"/>
</dbReference>
<keyword evidence="2" id="KW-0677">Repeat</keyword>
<evidence type="ECO:0000256" key="4">
    <source>
        <dbReference type="PROSITE-ProRule" id="PRU00703"/>
    </source>
</evidence>
<evidence type="ECO:0000259" key="5">
    <source>
        <dbReference type="PROSITE" id="PS51371"/>
    </source>
</evidence>
<protein>
    <recommendedName>
        <fullName evidence="5">CBS domain-containing protein</fullName>
    </recommendedName>
</protein>
<dbReference type="GO" id="GO:0031588">
    <property type="term" value="C:nucleotide-activated protein kinase complex"/>
    <property type="evidence" value="ECO:0007669"/>
    <property type="project" value="TreeGrafter"/>
</dbReference>
<dbReference type="PANTHER" id="PTHR13780">
    <property type="entry name" value="AMP-ACTIVATED PROTEIN KINASE, GAMMA REGULATORY SUBUNIT"/>
    <property type="match status" value="1"/>
</dbReference>
<dbReference type="GO" id="GO:0005634">
    <property type="term" value="C:nucleus"/>
    <property type="evidence" value="ECO:0007669"/>
    <property type="project" value="TreeGrafter"/>
</dbReference>
<dbReference type="GO" id="GO:0016208">
    <property type="term" value="F:AMP binding"/>
    <property type="evidence" value="ECO:0007669"/>
    <property type="project" value="TreeGrafter"/>
</dbReference>
<evidence type="ECO:0000313" key="6">
    <source>
        <dbReference type="EMBL" id="KAG2184538.1"/>
    </source>
</evidence>
<dbReference type="SUPFAM" id="SSF54631">
    <property type="entry name" value="CBS-domain pair"/>
    <property type="match status" value="2"/>
</dbReference>
<dbReference type="GO" id="GO:0005737">
    <property type="term" value="C:cytoplasm"/>
    <property type="evidence" value="ECO:0007669"/>
    <property type="project" value="TreeGrafter"/>
</dbReference>
<name>A0A8H7ULV1_MORIS</name>
<gene>
    <name evidence="6" type="ORF">INT43_000447</name>
</gene>
<comment type="caution">
    <text evidence="6">The sequence shown here is derived from an EMBL/GenBank/DDBJ whole genome shotgun (WGS) entry which is preliminary data.</text>
</comment>
<dbReference type="PANTHER" id="PTHR13780:SF35">
    <property type="entry name" value="LD22662P"/>
    <property type="match status" value="1"/>
</dbReference>
<feature type="domain" description="CBS" evidence="5">
    <location>
        <begin position="111"/>
        <end position="176"/>
    </location>
</feature>
<accession>A0A8H7ULV1</accession>
<dbReference type="InterPro" id="IPR046342">
    <property type="entry name" value="CBS_dom_sf"/>
</dbReference>
<dbReference type="EMBL" id="JAEPQZ010000002">
    <property type="protein sequence ID" value="KAG2184538.1"/>
    <property type="molecule type" value="Genomic_DNA"/>
</dbReference>
<sequence length="312" mass="35474">MESNDNLQDLVRSFLKEHTTYDVLPVSYRLIVLDTQLLVKKALAALMQNGIVSAPLWSSTDQKFAGMLTVSDFINLIQYYYSHSSVEDALHEIESFQIQHMRDVEKQVGAPAPQLLSIHPMSTLYDASKLLVESRSHRIPLLDREAETQTEMIVSVLTQYRILKFIAVNFQETRALRQPLSELKIGTYKNIAIATTDMPIIQVINMFVEKHISSVPIVDENNVVLNVYETVDVMSIARSGKYDELDIPVGEALEARPDDFPGVHTCTLNDTLYSIFSTIRKRRVYRLIVVDQDKKLQGIVSLSDILRYLIGQ</sequence>
<evidence type="ECO:0000256" key="1">
    <source>
        <dbReference type="ARBA" id="ARBA00006750"/>
    </source>
</evidence>
<dbReference type="GO" id="GO:0019901">
    <property type="term" value="F:protein kinase binding"/>
    <property type="evidence" value="ECO:0007669"/>
    <property type="project" value="TreeGrafter"/>
</dbReference>
<feature type="domain" description="CBS" evidence="5">
    <location>
        <begin position="26"/>
        <end position="85"/>
    </location>
</feature>
<dbReference type="Pfam" id="PF00571">
    <property type="entry name" value="CBS"/>
    <property type="match status" value="2"/>
</dbReference>
<dbReference type="CDD" id="cd04618">
    <property type="entry name" value="CBS_euAMPK_gamma-like_repeat1"/>
    <property type="match status" value="1"/>
</dbReference>
<dbReference type="GO" id="GO:0019887">
    <property type="term" value="F:protein kinase regulator activity"/>
    <property type="evidence" value="ECO:0007669"/>
    <property type="project" value="TreeGrafter"/>
</dbReference>
<dbReference type="OrthoDB" id="286637at2759"/>
<dbReference type="CDD" id="cd04641">
    <property type="entry name" value="CBS_euAMPK_gamma-like_repeat2"/>
    <property type="match status" value="1"/>
</dbReference>